<reference evidence="3 4" key="1">
    <citation type="submission" date="2016-03" db="EMBL/GenBank/DDBJ databases">
        <title>Comparative genomics of the ectomycorrhizal sister species Rhizopogon vinicolor and Rhizopogon vesiculosus (Basidiomycota: Boletales) reveals a divergence of the mating type B locus.</title>
        <authorList>
            <person name="Mujic A.B."/>
            <person name="Kuo A."/>
            <person name="Tritt A."/>
            <person name="Lipzen A."/>
            <person name="Chen C."/>
            <person name="Johnson J."/>
            <person name="Sharma A."/>
            <person name="Barry K."/>
            <person name="Grigoriev I.V."/>
            <person name="Spatafora J.W."/>
        </authorList>
    </citation>
    <scope>NUCLEOTIDE SEQUENCE [LARGE SCALE GENOMIC DNA]</scope>
    <source>
        <strain evidence="3 4">AM-OR11-056</strain>
    </source>
</reference>
<dbReference type="SUPFAM" id="SSF88723">
    <property type="entry name" value="PIN domain-like"/>
    <property type="match status" value="1"/>
</dbReference>
<gene>
    <name evidence="3" type="ORF">AZE42_02897</name>
</gene>
<proteinExistence type="inferred from homology"/>
<dbReference type="GO" id="GO:0016788">
    <property type="term" value="F:hydrolase activity, acting on ester bonds"/>
    <property type="evidence" value="ECO:0007669"/>
    <property type="project" value="InterPro"/>
</dbReference>
<evidence type="ECO:0000313" key="3">
    <source>
        <dbReference type="EMBL" id="OJA12879.1"/>
    </source>
</evidence>
<feature type="compositionally biased region" description="Acidic residues" evidence="2">
    <location>
        <begin position="501"/>
        <end position="523"/>
    </location>
</feature>
<evidence type="ECO:0000313" key="4">
    <source>
        <dbReference type="Proteomes" id="UP000183567"/>
    </source>
</evidence>
<feature type="region of interest" description="Disordered" evidence="2">
    <location>
        <begin position="500"/>
        <end position="523"/>
    </location>
</feature>
<comment type="similarity">
    <text evidence="1">Belongs to the asteroid family.</text>
</comment>
<dbReference type="EMBL" id="LVVM01004461">
    <property type="protein sequence ID" value="OJA12879.1"/>
    <property type="molecule type" value="Genomic_DNA"/>
</dbReference>
<dbReference type="PANTHER" id="PTHR15665">
    <property type="entry name" value="ASTEROID PROTEIN"/>
    <property type="match status" value="1"/>
</dbReference>
<name>A0A1J8PWP3_9AGAM</name>
<feature type="region of interest" description="Disordered" evidence="2">
    <location>
        <begin position="904"/>
        <end position="947"/>
    </location>
</feature>
<evidence type="ECO:0008006" key="5">
    <source>
        <dbReference type="Google" id="ProtNLM"/>
    </source>
</evidence>
<dbReference type="AlphaFoldDB" id="A0A1J8PWP3"/>
<dbReference type="PROSITE" id="PS00841">
    <property type="entry name" value="XPG_1"/>
    <property type="match status" value="1"/>
</dbReference>
<protein>
    <recommendedName>
        <fullName evidence="5">Asteroid domain-containing protein</fullName>
    </recommendedName>
</protein>
<comment type="caution">
    <text evidence="3">The sequence shown here is derived from an EMBL/GenBank/DDBJ whole genome shotgun (WGS) entry which is preliminary data.</text>
</comment>
<dbReference type="Proteomes" id="UP000183567">
    <property type="component" value="Unassembled WGS sequence"/>
</dbReference>
<dbReference type="InterPro" id="IPR026832">
    <property type="entry name" value="Asteroid"/>
</dbReference>
<feature type="region of interest" description="Disordered" evidence="2">
    <location>
        <begin position="208"/>
        <end position="247"/>
    </location>
</feature>
<organism evidence="3 4">
    <name type="scientific">Rhizopogon vesiculosus</name>
    <dbReference type="NCBI Taxonomy" id="180088"/>
    <lineage>
        <taxon>Eukaryota</taxon>
        <taxon>Fungi</taxon>
        <taxon>Dikarya</taxon>
        <taxon>Basidiomycota</taxon>
        <taxon>Agaricomycotina</taxon>
        <taxon>Agaricomycetes</taxon>
        <taxon>Agaricomycetidae</taxon>
        <taxon>Boletales</taxon>
        <taxon>Suillineae</taxon>
        <taxon>Rhizopogonaceae</taxon>
        <taxon>Rhizopogon</taxon>
    </lineage>
</organism>
<sequence>MGVHGLTTYLRENQRTLSKAVEFPSSSNDVTSIVVDGWSFIYELYEQSKLPWVYGGEYDAFSACVGGVVKAWIAVGLRVYFVFDGSAPELKIPTLINRINHSITERSLLFFRTSAASRSTPRFLHETRMIPPLAYHACLYALHAVASSVDSLEVHFADEEGDPYAVELAGRLGAFVVGNDSDFVILNSGKYAGYIQLDDMLWAVPNSAEQGSGGGGDEHGEFRTVKKGKTKKQNVTQQGISRGLIPPEHSTDLTLSVSVYTPATLASHFKIPVTLLPLLGALVGNDFSNQSSTQRNVQNLFFERQLTLSQRITRVGSTLNGILSASTRKRKARHQVGSVMDLIDRSVHALLIRPPSTMASGEIDAIVDRIVNATLQYAIDKYDGDTFGPDGLWPSKICALHRGETCRLSGLFSRALLLSSDNAGEDNVVEKQFLQLRSLYISAYRSGHFQPKLMDILSTGTFWPKLFLENPDVENVARSIGRPIREWIYAILEDAVGLPEAPEEIEESNEEQPDAPQVDDEDEDELIDVVEEDSDDDEVDLLAPLRGELQRLRAPYEESAMPASTSSRSRAPCAPRLKYITEYVRRGTRVASEEVEVPDLGRLLASYSSVLHDDSRDSWTPLPLRSPSERMSLFLHALRSSTAAVEELPSEQLMGALVLRWVVQIMHLRALESPSKERENERWTKSEACALLAFYMSQGHCLNIRSTPNSPGAAEHVTGFEATPINERSIQLMAQVLVATESIHQLSEVLLLTERVPVRVHILSGQSFYTHLAQKGSNCRDTLPQGLWEACMEGLGEAFAEERPVKTKKSKVNAKQDVVTYRLNDKMMYVPPAQSFDQAVTFARSAFESDLTGIDKSRISFSLNVLANGKHGSVGISSVAWPTIVSHLARYEIIDVRVQPEIKVSPPPSYRSCSPTEAAEKEPCSSSQPSSHHNSFDPRRFFHRMSS</sequence>
<dbReference type="STRING" id="180088.A0A1J8PWP3"/>
<evidence type="ECO:0000256" key="1">
    <source>
        <dbReference type="ARBA" id="ARBA00007398"/>
    </source>
</evidence>
<accession>A0A1J8PWP3</accession>
<dbReference type="Gene3D" id="3.40.50.1010">
    <property type="entry name" value="5'-nuclease"/>
    <property type="match status" value="1"/>
</dbReference>
<evidence type="ECO:0000256" key="2">
    <source>
        <dbReference type="SAM" id="MobiDB-lite"/>
    </source>
</evidence>
<keyword evidence="4" id="KW-1185">Reference proteome</keyword>
<dbReference type="InterPro" id="IPR019974">
    <property type="entry name" value="XPG_CS"/>
</dbReference>
<dbReference type="InterPro" id="IPR029060">
    <property type="entry name" value="PIN-like_dom_sf"/>
</dbReference>
<dbReference type="OrthoDB" id="25987at2759"/>
<dbReference type="PANTHER" id="PTHR15665:SF1">
    <property type="entry name" value="PROTEIN ASTEROID HOMOLOG 1"/>
    <property type="match status" value="1"/>
</dbReference>